<comment type="caution">
    <text evidence="2">The sequence shown here is derived from an EMBL/GenBank/DDBJ whole genome shotgun (WGS) entry which is preliminary data.</text>
</comment>
<dbReference type="PATRIC" id="fig|1286106.3.peg.2505"/>
<dbReference type="AlphaFoldDB" id="M7PNH7"/>
<feature type="chain" id="PRO_5004082967" description="DUF3617 family protein" evidence="1">
    <location>
        <begin position="24"/>
        <end position="143"/>
    </location>
</feature>
<dbReference type="RefSeq" id="WP_009727449.1">
    <property type="nucleotide sequence ID" value="NZ_APHR01000077.1"/>
</dbReference>
<proteinExistence type="predicted"/>
<sequence>MQRLSLYSLCLGTSCFFAAAVMADTPNLTPGLWTHTTTSTIEGPVSFPAQTETHQECLKQDDLDKGLDLLDLPDDCAVSKADISRDRMDFAMQCNVEGMQAKFTGHATFHGDRMQGQMNSDMDTPMGKMQMNMNYTAERVGDC</sequence>
<dbReference type="PROSITE" id="PS51257">
    <property type="entry name" value="PROKAR_LIPOPROTEIN"/>
    <property type="match status" value="1"/>
</dbReference>
<protein>
    <recommendedName>
        <fullName evidence="4">DUF3617 family protein</fullName>
    </recommendedName>
</protein>
<evidence type="ECO:0000256" key="1">
    <source>
        <dbReference type="SAM" id="SignalP"/>
    </source>
</evidence>
<dbReference type="Proteomes" id="UP000012019">
    <property type="component" value="Unassembled WGS sequence"/>
</dbReference>
<keyword evidence="3" id="KW-1185">Reference proteome</keyword>
<keyword evidence="1" id="KW-0732">Signal</keyword>
<evidence type="ECO:0000313" key="3">
    <source>
        <dbReference type="Proteomes" id="UP000012019"/>
    </source>
</evidence>
<dbReference type="InterPro" id="IPR022061">
    <property type="entry name" value="DUF3617"/>
</dbReference>
<accession>M7PNH7</accession>
<evidence type="ECO:0008006" key="4">
    <source>
        <dbReference type="Google" id="ProtNLM"/>
    </source>
</evidence>
<dbReference type="STRING" id="1286106.MPL1_12543"/>
<organism evidence="2 3">
    <name type="scientific">Methylophaga lonarensis MPL</name>
    <dbReference type="NCBI Taxonomy" id="1286106"/>
    <lineage>
        <taxon>Bacteria</taxon>
        <taxon>Pseudomonadati</taxon>
        <taxon>Pseudomonadota</taxon>
        <taxon>Gammaproteobacteria</taxon>
        <taxon>Thiotrichales</taxon>
        <taxon>Piscirickettsiaceae</taxon>
        <taxon>Methylophaga</taxon>
    </lineage>
</organism>
<gene>
    <name evidence="2" type="ORF">MPL1_12543</name>
</gene>
<dbReference type="eggNOG" id="ENOG5033539">
    <property type="taxonomic scope" value="Bacteria"/>
</dbReference>
<feature type="signal peptide" evidence="1">
    <location>
        <begin position="1"/>
        <end position="23"/>
    </location>
</feature>
<reference evidence="2 3" key="1">
    <citation type="journal article" date="2013" name="Genome Announc.">
        <title>Draft Genome Sequence of Methylophaga lonarensis MPLT, a Haloalkaliphilic (Non-Methane-Utilizing) Methylotroph.</title>
        <authorList>
            <person name="Shetty S.A."/>
            <person name="Marathe N.P."/>
            <person name="Munot H."/>
            <person name="Antony C.P."/>
            <person name="Dhotre D.P."/>
            <person name="Murrell J.C."/>
            <person name="Shouche Y.S."/>
        </authorList>
    </citation>
    <scope>NUCLEOTIDE SEQUENCE [LARGE SCALE GENOMIC DNA]</scope>
    <source>
        <strain evidence="2 3">MPL</strain>
    </source>
</reference>
<dbReference type="Pfam" id="PF12276">
    <property type="entry name" value="DUF3617"/>
    <property type="match status" value="1"/>
</dbReference>
<name>M7PNH7_9GAMM</name>
<dbReference type="EMBL" id="APHR01000077">
    <property type="protein sequence ID" value="EMR12024.1"/>
    <property type="molecule type" value="Genomic_DNA"/>
</dbReference>
<evidence type="ECO:0000313" key="2">
    <source>
        <dbReference type="EMBL" id="EMR12024.1"/>
    </source>
</evidence>